<sequence length="98" mass="10908">MLEKVDLPFPPHVVREIEQRRAAEEKAALDAVVAAAKEAVQERRAEVREAALNGEGRQAAKAAADAAARRRQEGTAFDHRAHWRRLTQAAHKRPPLES</sequence>
<feature type="region of interest" description="Disordered" evidence="1">
    <location>
        <begin position="56"/>
        <end position="98"/>
    </location>
</feature>
<dbReference type="AlphaFoldDB" id="A0A291RY71"/>
<accession>A0A291RY71</accession>
<proteinExistence type="predicted"/>
<organism evidence="2 3">
    <name type="scientific">Nocardia terpenica</name>
    <dbReference type="NCBI Taxonomy" id="455432"/>
    <lineage>
        <taxon>Bacteria</taxon>
        <taxon>Bacillati</taxon>
        <taxon>Actinomycetota</taxon>
        <taxon>Actinomycetes</taxon>
        <taxon>Mycobacteriales</taxon>
        <taxon>Nocardiaceae</taxon>
        <taxon>Nocardia</taxon>
    </lineage>
</organism>
<feature type="compositionally biased region" description="Low complexity" evidence="1">
    <location>
        <begin position="57"/>
        <end position="66"/>
    </location>
</feature>
<dbReference type="EMBL" id="CP023779">
    <property type="protein sequence ID" value="ATL72531.1"/>
    <property type="molecule type" value="Genomic_DNA"/>
</dbReference>
<keyword evidence="2" id="KW-0614">Plasmid</keyword>
<feature type="compositionally biased region" description="Basic residues" evidence="1">
    <location>
        <begin position="81"/>
        <end position="98"/>
    </location>
</feature>
<dbReference type="Proteomes" id="UP000221961">
    <property type="component" value="Plasmid p_NC_YFY_NT001"/>
</dbReference>
<reference evidence="2 3" key="1">
    <citation type="submission" date="2017-10" db="EMBL/GenBank/DDBJ databases">
        <title>Comparative genomics between pathogenic Norcardia.</title>
        <authorList>
            <person name="Zeng L."/>
        </authorList>
    </citation>
    <scope>NUCLEOTIDE SEQUENCE [LARGE SCALE GENOMIC DNA]</scope>
    <source>
        <strain evidence="2 3">NC_YFY_NT001</strain>
        <plasmid evidence="3">Plasmid p_nc_yfy_nt001</plasmid>
    </source>
</reference>
<evidence type="ECO:0000256" key="1">
    <source>
        <dbReference type="SAM" id="MobiDB-lite"/>
    </source>
</evidence>
<protein>
    <submittedName>
        <fullName evidence="2">Uncharacterized protein</fullName>
    </submittedName>
</protein>
<evidence type="ECO:0000313" key="2">
    <source>
        <dbReference type="EMBL" id="ATL72531.1"/>
    </source>
</evidence>
<name>A0A291RY71_9NOCA</name>
<dbReference type="KEGG" id="ntp:CRH09_39875"/>
<geneLocation type="plasmid" evidence="3">
    <name>p_nc_yfy_nt001</name>
</geneLocation>
<evidence type="ECO:0000313" key="3">
    <source>
        <dbReference type="Proteomes" id="UP000221961"/>
    </source>
</evidence>
<feature type="compositionally biased region" description="Basic and acidic residues" evidence="1">
    <location>
        <begin position="67"/>
        <end position="80"/>
    </location>
</feature>
<gene>
    <name evidence="2" type="ORF">CRH09_39875</name>
</gene>